<dbReference type="Proteomes" id="UP000315673">
    <property type="component" value="Chromosome"/>
</dbReference>
<accession>A0A5B8LMS4</accession>
<dbReference type="PANTHER" id="PTHR44942:SF4">
    <property type="entry name" value="METHYLTRANSFERASE TYPE 11 DOMAIN-CONTAINING PROTEIN"/>
    <property type="match status" value="1"/>
</dbReference>
<evidence type="ECO:0000259" key="4">
    <source>
        <dbReference type="Pfam" id="PF08241"/>
    </source>
</evidence>
<dbReference type="InterPro" id="IPR013216">
    <property type="entry name" value="Methyltransf_11"/>
</dbReference>
<keyword evidence="6" id="KW-1185">Reference proteome</keyword>
<name>A0A5B8LMS4_9SPHN</name>
<dbReference type="GO" id="GO:0032259">
    <property type="term" value="P:methylation"/>
    <property type="evidence" value="ECO:0007669"/>
    <property type="project" value="UniProtKB-KW"/>
</dbReference>
<evidence type="ECO:0000256" key="3">
    <source>
        <dbReference type="ARBA" id="ARBA00022679"/>
    </source>
</evidence>
<evidence type="ECO:0000256" key="2">
    <source>
        <dbReference type="ARBA" id="ARBA00022603"/>
    </source>
</evidence>
<feature type="domain" description="Methyltransferase type 11" evidence="4">
    <location>
        <begin position="17"/>
        <end position="105"/>
    </location>
</feature>
<dbReference type="PANTHER" id="PTHR44942">
    <property type="entry name" value="METHYLTRANSF_11 DOMAIN-CONTAINING PROTEIN"/>
    <property type="match status" value="1"/>
</dbReference>
<reference evidence="5 6" key="1">
    <citation type="submission" date="2019-07" db="EMBL/GenBank/DDBJ databases">
        <title>Full genome sequence of Sphingomonas sp. 4R-6-7(HKS19).</title>
        <authorList>
            <person name="Im W.-T."/>
        </authorList>
    </citation>
    <scope>NUCLEOTIDE SEQUENCE [LARGE SCALE GENOMIC DNA]</scope>
    <source>
        <strain evidence="5 6">HKS19</strain>
    </source>
</reference>
<dbReference type="SUPFAM" id="SSF53335">
    <property type="entry name" value="S-adenosyl-L-methionine-dependent methyltransferases"/>
    <property type="match status" value="1"/>
</dbReference>
<dbReference type="OrthoDB" id="9777830at2"/>
<dbReference type="Gene3D" id="3.40.50.150">
    <property type="entry name" value="Vaccinia Virus protein VP39"/>
    <property type="match status" value="1"/>
</dbReference>
<organism evidence="5 6">
    <name type="scientific">Sphingomonas panacisoli</name>
    <dbReference type="NCBI Taxonomy" id="1813879"/>
    <lineage>
        <taxon>Bacteria</taxon>
        <taxon>Pseudomonadati</taxon>
        <taxon>Pseudomonadota</taxon>
        <taxon>Alphaproteobacteria</taxon>
        <taxon>Sphingomonadales</taxon>
        <taxon>Sphingomonadaceae</taxon>
        <taxon>Sphingomonas</taxon>
    </lineage>
</organism>
<dbReference type="KEGG" id="spai:FPZ24_01280"/>
<gene>
    <name evidence="5" type="ORF">FPZ24_01280</name>
</gene>
<evidence type="ECO:0000313" key="6">
    <source>
        <dbReference type="Proteomes" id="UP000315673"/>
    </source>
</evidence>
<dbReference type="Pfam" id="PF08241">
    <property type="entry name" value="Methyltransf_11"/>
    <property type="match status" value="1"/>
</dbReference>
<dbReference type="AlphaFoldDB" id="A0A5B8LMS4"/>
<keyword evidence="2 5" id="KW-0489">Methyltransferase</keyword>
<sequence>MDWLRDRLRIGPGSTVVEVGAGPGKFTRLLADTGAEILATDPVPAMLAALAAALPGTRTAVASAQSLPLGDASMDAVVCATAFHWFATVEAVAEFRRVLRPGGTLGLIWNVRDVSVPWVAALSAITDRYEDAEPRQRTGAWRRPFPAPGFTPLHETCMRYEHRGSPEDVIVGRTLSTSFIAALPDETKAEVVAEVRDLIARTPELADRNEIVFPYVTTAYDCRRLD</sequence>
<protein>
    <submittedName>
        <fullName evidence="5">Methyltransferase domain-containing protein</fullName>
    </submittedName>
</protein>
<dbReference type="InterPro" id="IPR029063">
    <property type="entry name" value="SAM-dependent_MTases_sf"/>
</dbReference>
<dbReference type="EMBL" id="CP042306">
    <property type="protein sequence ID" value="QDZ08985.1"/>
    <property type="molecule type" value="Genomic_DNA"/>
</dbReference>
<proteinExistence type="inferred from homology"/>
<dbReference type="InterPro" id="IPR051052">
    <property type="entry name" value="Diverse_substrate_MTase"/>
</dbReference>
<dbReference type="GO" id="GO:0008757">
    <property type="term" value="F:S-adenosylmethionine-dependent methyltransferase activity"/>
    <property type="evidence" value="ECO:0007669"/>
    <property type="project" value="InterPro"/>
</dbReference>
<dbReference type="CDD" id="cd02440">
    <property type="entry name" value="AdoMet_MTases"/>
    <property type="match status" value="1"/>
</dbReference>
<evidence type="ECO:0000256" key="1">
    <source>
        <dbReference type="ARBA" id="ARBA00008361"/>
    </source>
</evidence>
<keyword evidence="3 5" id="KW-0808">Transferase</keyword>
<evidence type="ECO:0000313" key="5">
    <source>
        <dbReference type="EMBL" id="QDZ08985.1"/>
    </source>
</evidence>
<comment type="similarity">
    <text evidence="1">Belongs to the methyltransferase superfamily.</text>
</comment>